<dbReference type="InterPro" id="IPR045864">
    <property type="entry name" value="aa-tRNA-synth_II/BPL/LPL"/>
</dbReference>
<evidence type="ECO:0000313" key="3">
    <source>
        <dbReference type="Proteomes" id="UP000502196"/>
    </source>
</evidence>
<dbReference type="PANTHER" id="PTHR43679:SF2">
    <property type="entry name" value="OCTANOYL-[GCVH]:PROTEIN N-OCTANOYLTRANSFERASE"/>
    <property type="match status" value="1"/>
</dbReference>
<dbReference type="PANTHER" id="PTHR43679">
    <property type="entry name" value="OCTANOYLTRANSFERASE LIPM-RELATED"/>
    <property type="match status" value="1"/>
</dbReference>
<organism evidence="2 3">
    <name type="scientific">Kyrpidia spormannii</name>
    <dbReference type="NCBI Taxonomy" id="2055160"/>
    <lineage>
        <taxon>Bacteria</taxon>
        <taxon>Bacillati</taxon>
        <taxon>Bacillota</taxon>
        <taxon>Bacilli</taxon>
        <taxon>Bacillales</taxon>
        <taxon>Alicyclobacillaceae</taxon>
        <taxon>Kyrpidia</taxon>
    </lineage>
</organism>
<evidence type="ECO:0000259" key="1">
    <source>
        <dbReference type="PROSITE" id="PS51733"/>
    </source>
</evidence>
<dbReference type="GO" id="GO:0140096">
    <property type="term" value="F:catalytic activity, acting on a protein"/>
    <property type="evidence" value="ECO:0007669"/>
    <property type="project" value="UniProtKB-ARBA"/>
</dbReference>
<name>A0A6F9EFA3_9BACL</name>
<sequence length="311" mass="35395">MLPMYSVGEVDWLTTQTLYHGLAEFGEEAVILCRPSTPYVCLGCHQSWSDYDESSGLPVVRRKVGGSLVYLDQNQVFFQIILNPRATPGKRTPDQWYRHALDPVVAYLREQGFSAELRLPADIVVGGRKISGNAGGQLGDRVVVVGNILLDFPTEAMARARRAPSPLWRRAYEESMRAHLTTLRELAPDRRWSADQVAKDLAQVFIDRLGAVPAPFPWERWRGRLERIGRELLRDDWLRQPGPARASNSREVKVREGVYIGTVDDPRYWDAVVEIDREHNRILRVWRESFLKPSGEMSRGWSKKIGNGCGK</sequence>
<dbReference type="InterPro" id="IPR004143">
    <property type="entry name" value="BPL_LPL_catalytic"/>
</dbReference>
<dbReference type="RefSeq" id="WP_170086166.1">
    <property type="nucleotide sequence ID" value="NZ_CP047972.1"/>
</dbReference>
<dbReference type="Proteomes" id="UP000502196">
    <property type="component" value="Chromosome"/>
</dbReference>
<dbReference type="GO" id="GO:0016874">
    <property type="term" value="F:ligase activity"/>
    <property type="evidence" value="ECO:0007669"/>
    <property type="project" value="UniProtKB-KW"/>
</dbReference>
<gene>
    <name evidence="2" type="ORF">COOX1_2696</name>
</gene>
<dbReference type="PROSITE" id="PS51733">
    <property type="entry name" value="BPL_LPL_CATALYTIC"/>
    <property type="match status" value="1"/>
</dbReference>
<dbReference type="EMBL" id="LR792683">
    <property type="protein sequence ID" value="CAB3395011.1"/>
    <property type="molecule type" value="Genomic_DNA"/>
</dbReference>
<dbReference type="GO" id="GO:0016740">
    <property type="term" value="F:transferase activity"/>
    <property type="evidence" value="ECO:0007669"/>
    <property type="project" value="UniProtKB-ARBA"/>
</dbReference>
<dbReference type="SUPFAM" id="SSF55681">
    <property type="entry name" value="Class II aaRS and biotin synthetases"/>
    <property type="match status" value="1"/>
</dbReference>
<proteinExistence type="predicted"/>
<dbReference type="Pfam" id="PF21948">
    <property type="entry name" value="LplA-B_cat"/>
    <property type="match status" value="1"/>
</dbReference>
<dbReference type="GO" id="GO:0009249">
    <property type="term" value="P:protein lipoylation"/>
    <property type="evidence" value="ECO:0007669"/>
    <property type="project" value="UniProtKB-ARBA"/>
</dbReference>
<accession>A0A6F9EFA3</accession>
<protein>
    <submittedName>
        <fullName evidence="2">Ligase</fullName>
    </submittedName>
</protein>
<evidence type="ECO:0000313" key="2">
    <source>
        <dbReference type="EMBL" id="CAB3395011.1"/>
    </source>
</evidence>
<feature type="domain" description="BPL/LPL catalytic" evidence="1">
    <location>
        <begin position="24"/>
        <end position="213"/>
    </location>
</feature>
<dbReference type="InterPro" id="IPR050664">
    <property type="entry name" value="Octanoyltrans_LipM/LipL"/>
</dbReference>
<dbReference type="Gene3D" id="3.30.930.10">
    <property type="entry name" value="Bira Bifunctional Protein, Domain 2"/>
    <property type="match status" value="1"/>
</dbReference>
<keyword evidence="2" id="KW-0436">Ligase</keyword>
<reference evidence="2 3" key="1">
    <citation type="submission" date="2020-04" db="EMBL/GenBank/DDBJ databases">
        <authorList>
            <person name="Hogendoorn C."/>
        </authorList>
    </citation>
    <scope>NUCLEOTIDE SEQUENCE [LARGE SCALE GENOMIC DNA]</scope>
    <source>
        <strain evidence="2">COOX1</strain>
    </source>
</reference>
<dbReference type="AlphaFoldDB" id="A0A6F9EFA3"/>